<dbReference type="EMBL" id="WIXE01021544">
    <property type="protein sequence ID" value="KAK5968288.1"/>
    <property type="molecule type" value="Genomic_DNA"/>
</dbReference>
<dbReference type="EMBL" id="WIXE01009212">
    <property type="protein sequence ID" value="KAK5978638.1"/>
    <property type="molecule type" value="Genomic_DNA"/>
</dbReference>
<name>A0AAN8FPX1_TRICO</name>
<comment type="caution">
    <text evidence="1">The sequence shown here is derived from an EMBL/GenBank/DDBJ whole genome shotgun (WGS) entry which is preliminary data.</text>
</comment>
<evidence type="ECO:0000313" key="3">
    <source>
        <dbReference type="Proteomes" id="UP001331761"/>
    </source>
</evidence>
<dbReference type="AlphaFoldDB" id="A0AAN8FPX1"/>
<feature type="non-terminal residue" evidence="1">
    <location>
        <position position="170"/>
    </location>
</feature>
<dbReference type="InterPro" id="IPR029033">
    <property type="entry name" value="His_PPase_superfam"/>
</dbReference>
<reference evidence="1 3" key="1">
    <citation type="submission" date="2019-10" db="EMBL/GenBank/DDBJ databases">
        <title>Assembly and Annotation for the nematode Trichostrongylus colubriformis.</title>
        <authorList>
            <person name="Martin J."/>
        </authorList>
    </citation>
    <scope>NUCLEOTIDE SEQUENCE [LARGE SCALE GENOMIC DNA]</scope>
    <source>
        <strain evidence="1">G859</strain>
        <tissue evidence="1">Whole worm</tissue>
    </source>
</reference>
<organism evidence="1 3">
    <name type="scientific">Trichostrongylus colubriformis</name>
    <name type="common">Black scour worm</name>
    <dbReference type="NCBI Taxonomy" id="6319"/>
    <lineage>
        <taxon>Eukaryota</taxon>
        <taxon>Metazoa</taxon>
        <taxon>Ecdysozoa</taxon>
        <taxon>Nematoda</taxon>
        <taxon>Chromadorea</taxon>
        <taxon>Rhabditida</taxon>
        <taxon>Rhabditina</taxon>
        <taxon>Rhabditomorpha</taxon>
        <taxon>Strongyloidea</taxon>
        <taxon>Trichostrongylidae</taxon>
        <taxon>Trichostrongylus</taxon>
    </lineage>
</organism>
<accession>A0AAN8FPX1</accession>
<keyword evidence="3" id="KW-1185">Reference proteome</keyword>
<evidence type="ECO:0000313" key="2">
    <source>
        <dbReference type="EMBL" id="KAK5978638.1"/>
    </source>
</evidence>
<dbReference type="GO" id="GO:0016791">
    <property type="term" value="F:phosphatase activity"/>
    <property type="evidence" value="ECO:0007669"/>
    <property type="project" value="UniProtKB-ARBA"/>
</dbReference>
<dbReference type="Pfam" id="PF00328">
    <property type="entry name" value="His_Phos_2"/>
    <property type="match status" value="1"/>
</dbReference>
<sequence length="170" mass="19231">MITAKAKIQKSADAPISQLSLLEHDSTIYAIFAILGIQDKVIHPNGYPVYSAAAFFELWRNRTDNKPYFKMMYHQNDENVTFYPITQFIDLCEGRLFCSLKIFKAFANKTKPDLPIAQWEAIAQVRLSTNRCSSNRSLSIDSGDRRKEAWCNVNPLSQASSASSWAVMAV</sequence>
<dbReference type="Gene3D" id="3.40.50.1240">
    <property type="entry name" value="Phosphoglycerate mutase-like"/>
    <property type="match status" value="1"/>
</dbReference>
<dbReference type="InterPro" id="IPR000560">
    <property type="entry name" value="His_Pase_clade-2"/>
</dbReference>
<dbReference type="Proteomes" id="UP001331761">
    <property type="component" value="Unassembled WGS sequence"/>
</dbReference>
<evidence type="ECO:0000313" key="1">
    <source>
        <dbReference type="EMBL" id="KAK5968288.1"/>
    </source>
</evidence>
<gene>
    <name evidence="2" type="ORF">GCK32_012958</name>
    <name evidence="1" type="ORF">GCK32_013336</name>
</gene>
<proteinExistence type="predicted"/>
<protein>
    <submittedName>
        <fullName evidence="1">Uncharacterized protein</fullName>
    </submittedName>
</protein>
<dbReference type="SUPFAM" id="SSF53254">
    <property type="entry name" value="Phosphoglycerate mutase-like"/>
    <property type="match status" value="1"/>
</dbReference>